<reference evidence="2" key="1">
    <citation type="submission" date="2022-07" db="EMBL/GenBank/DDBJ databases">
        <title>Draft genome sequence of Zalerion maritima ATCC 34329, a (micro)plastics degrading marine fungus.</title>
        <authorList>
            <person name="Paco A."/>
            <person name="Goncalves M.F.M."/>
            <person name="Rocha-Santos T.A.P."/>
            <person name="Alves A."/>
        </authorList>
    </citation>
    <scope>NUCLEOTIDE SEQUENCE</scope>
    <source>
        <strain evidence="2">ATCC 34329</strain>
    </source>
</reference>
<dbReference type="EMBL" id="JAKWBI020000144">
    <property type="protein sequence ID" value="KAJ2901650.1"/>
    <property type="molecule type" value="Genomic_DNA"/>
</dbReference>
<evidence type="ECO:0000313" key="3">
    <source>
        <dbReference type="Proteomes" id="UP001201980"/>
    </source>
</evidence>
<name>A0AAD5RQ62_9PEZI</name>
<accession>A0AAD5RQ62</accession>
<proteinExistence type="predicted"/>
<organism evidence="2 3">
    <name type="scientific">Zalerion maritima</name>
    <dbReference type="NCBI Taxonomy" id="339359"/>
    <lineage>
        <taxon>Eukaryota</taxon>
        <taxon>Fungi</taxon>
        <taxon>Dikarya</taxon>
        <taxon>Ascomycota</taxon>
        <taxon>Pezizomycotina</taxon>
        <taxon>Sordariomycetes</taxon>
        <taxon>Lulworthiomycetidae</taxon>
        <taxon>Lulworthiales</taxon>
        <taxon>Lulworthiaceae</taxon>
        <taxon>Zalerion</taxon>
    </lineage>
</organism>
<evidence type="ECO:0000313" key="2">
    <source>
        <dbReference type="EMBL" id="KAJ2901650.1"/>
    </source>
</evidence>
<sequence>MHASNVLIYCIETNVALDVRLIGPLHTRIAERLGPQDRPNNWDTDLDEEELPEILARYQRYLEIFKRVLEEEEEKMRSEDSGAMWLHMMLSWGFNHRQLRHHIGDEKWDQLEEPFFETEEMVKFAEQKMAQKEQYEQDLERTKADMVDVDNQKMTAEEFKCDCIPFLEFETNSSIENCSARYVNTCDYTIEQQLTSHRQEMLSPRIGSPPQPVQMEKFRAIILAPL</sequence>
<feature type="coiled-coil region" evidence="1">
    <location>
        <begin position="122"/>
        <end position="152"/>
    </location>
</feature>
<comment type="caution">
    <text evidence="2">The sequence shown here is derived from an EMBL/GenBank/DDBJ whole genome shotgun (WGS) entry which is preliminary data.</text>
</comment>
<dbReference type="Proteomes" id="UP001201980">
    <property type="component" value="Unassembled WGS sequence"/>
</dbReference>
<evidence type="ECO:0000256" key="1">
    <source>
        <dbReference type="SAM" id="Coils"/>
    </source>
</evidence>
<keyword evidence="3" id="KW-1185">Reference proteome</keyword>
<dbReference type="AlphaFoldDB" id="A0AAD5RQ62"/>
<gene>
    <name evidence="2" type="ORF">MKZ38_001609</name>
</gene>
<protein>
    <submittedName>
        <fullName evidence="2">Uncharacterized protein</fullName>
    </submittedName>
</protein>
<keyword evidence="1" id="KW-0175">Coiled coil</keyword>